<evidence type="ECO:0000313" key="9">
    <source>
        <dbReference type="EMBL" id="NER16792.1"/>
    </source>
</evidence>
<evidence type="ECO:0000259" key="8">
    <source>
        <dbReference type="Pfam" id="PF00482"/>
    </source>
</evidence>
<dbReference type="InterPro" id="IPR042094">
    <property type="entry name" value="T2SS_GspF_sf"/>
</dbReference>
<evidence type="ECO:0000256" key="2">
    <source>
        <dbReference type="ARBA" id="ARBA00005745"/>
    </source>
</evidence>
<feature type="transmembrane region" description="Helical" evidence="7">
    <location>
        <begin position="348"/>
        <end position="366"/>
    </location>
</feature>
<protein>
    <submittedName>
        <fullName evidence="9">Type II secretion system F family protein</fullName>
    </submittedName>
</protein>
<keyword evidence="10" id="KW-1185">Reference proteome</keyword>
<evidence type="ECO:0000313" key="10">
    <source>
        <dbReference type="Proteomes" id="UP000474296"/>
    </source>
</evidence>
<accession>A0A6M0CH28</accession>
<dbReference type="EMBL" id="JAABOQ010000002">
    <property type="protein sequence ID" value="NER16792.1"/>
    <property type="molecule type" value="Genomic_DNA"/>
</dbReference>
<dbReference type="RefSeq" id="WP_164030304.1">
    <property type="nucleotide sequence ID" value="NZ_JAABOQ010000002.1"/>
</dbReference>
<evidence type="ECO:0000256" key="5">
    <source>
        <dbReference type="ARBA" id="ARBA00022989"/>
    </source>
</evidence>
<reference evidence="9 10" key="1">
    <citation type="submission" date="2020-01" db="EMBL/GenBank/DDBJ databases">
        <title>Spongiivirga citrea KCTC 32990T.</title>
        <authorList>
            <person name="Wang G."/>
        </authorList>
    </citation>
    <scope>NUCLEOTIDE SEQUENCE [LARGE SCALE GENOMIC DNA]</scope>
    <source>
        <strain evidence="9 10">KCTC 32990</strain>
    </source>
</reference>
<dbReference type="GO" id="GO:0005886">
    <property type="term" value="C:plasma membrane"/>
    <property type="evidence" value="ECO:0007669"/>
    <property type="project" value="UniProtKB-SubCell"/>
</dbReference>
<evidence type="ECO:0000256" key="7">
    <source>
        <dbReference type="SAM" id="Phobius"/>
    </source>
</evidence>
<keyword evidence="5 7" id="KW-1133">Transmembrane helix</keyword>
<evidence type="ECO:0000256" key="6">
    <source>
        <dbReference type="ARBA" id="ARBA00023136"/>
    </source>
</evidence>
<dbReference type="InterPro" id="IPR003004">
    <property type="entry name" value="GspF/PilC"/>
</dbReference>
<gene>
    <name evidence="9" type="ORF">GWK10_06195</name>
</gene>
<dbReference type="PRINTS" id="PR00812">
    <property type="entry name" value="BCTERIALGSPF"/>
</dbReference>
<dbReference type="AlphaFoldDB" id="A0A6M0CH28"/>
<evidence type="ECO:0000256" key="1">
    <source>
        <dbReference type="ARBA" id="ARBA00004651"/>
    </source>
</evidence>
<proteinExistence type="inferred from homology"/>
<sequence>MAFKLENTKAEKSKTKAFDLDGLLKKEIELFGKSFNSKKKEAFYIELSVLLKAGISLKEGLQLLSESAKKRSEKLLFEEIIQQIINGKSLSEAIATNKQFSEYEFFSLKIGEETGTLYKVTEELGAYYTRKNEQRRTLISALTYPIIVLGTAFLVVFFMLKYVVPMFQDIFKQNRVDLPPITEAIISISKGLETYGWLLLPTIAILLIIRYINKKKQWYRKLTDSTLLRFPYLGQFIRKVYMARFTQAVSLLTASKVPVLNSIQLVKKMVDFYPLEDALESVESNILKGRSLSESLQQHSIFDNKMISLVRVSEETNQTEFIFQRLNQQYNTEVQQQSKTLTTVLEPFIILIVGIIVGVILVAMYLPMFSLGTAIG</sequence>
<comment type="caution">
    <text evidence="9">The sequence shown here is derived from an EMBL/GenBank/DDBJ whole genome shotgun (WGS) entry which is preliminary data.</text>
</comment>
<dbReference type="Proteomes" id="UP000474296">
    <property type="component" value="Unassembled WGS sequence"/>
</dbReference>
<dbReference type="Gene3D" id="1.20.81.30">
    <property type="entry name" value="Type II secretion system (T2SS), domain F"/>
    <property type="match status" value="2"/>
</dbReference>
<evidence type="ECO:0000256" key="4">
    <source>
        <dbReference type="ARBA" id="ARBA00022692"/>
    </source>
</evidence>
<dbReference type="InterPro" id="IPR018076">
    <property type="entry name" value="T2SS_GspF_dom"/>
</dbReference>
<dbReference type="Pfam" id="PF00482">
    <property type="entry name" value="T2SSF"/>
    <property type="match status" value="2"/>
</dbReference>
<dbReference type="PANTHER" id="PTHR30012">
    <property type="entry name" value="GENERAL SECRETION PATHWAY PROTEIN"/>
    <property type="match status" value="1"/>
</dbReference>
<keyword evidence="4 7" id="KW-0812">Transmembrane</keyword>
<keyword evidence="3" id="KW-1003">Cell membrane</keyword>
<feature type="transmembrane region" description="Helical" evidence="7">
    <location>
        <begin position="138"/>
        <end position="160"/>
    </location>
</feature>
<dbReference type="PANTHER" id="PTHR30012:SF0">
    <property type="entry name" value="TYPE II SECRETION SYSTEM PROTEIN F-RELATED"/>
    <property type="match status" value="1"/>
</dbReference>
<feature type="domain" description="Type II secretion system protein GspF" evidence="8">
    <location>
        <begin position="245"/>
        <end position="367"/>
    </location>
</feature>
<evidence type="ECO:0000256" key="3">
    <source>
        <dbReference type="ARBA" id="ARBA00022475"/>
    </source>
</evidence>
<organism evidence="9 10">
    <name type="scientific">Spongiivirga citrea</name>
    <dbReference type="NCBI Taxonomy" id="1481457"/>
    <lineage>
        <taxon>Bacteria</taxon>
        <taxon>Pseudomonadati</taxon>
        <taxon>Bacteroidota</taxon>
        <taxon>Flavobacteriia</taxon>
        <taxon>Flavobacteriales</taxon>
        <taxon>Flavobacteriaceae</taxon>
        <taxon>Spongiivirga</taxon>
    </lineage>
</organism>
<name>A0A6M0CH28_9FLAO</name>
<keyword evidence="6 7" id="KW-0472">Membrane</keyword>
<feature type="domain" description="Type II secretion system protein GspF" evidence="8">
    <location>
        <begin position="43"/>
        <end position="165"/>
    </location>
</feature>
<feature type="transmembrane region" description="Helical" evidence="7">
    <location>
        <begin position="195"/>
        <end position="212"/>
    </location>
</feature>
<comment type="similarity">
    <text evidence="2">Belongs to the GSP F family.</text>
</comment>
<comment type="subcellular location">
    <subcellularLocation>
        <location evidence="1">Cell membrane</location>
        <topology evidence="1">Multi-pass membrane protein</topology>
    </subcellularLocation>
</comment>